<protein>
    <submittedName>
        <fullName evidence="2">Variant erythrocyte surface antigen-1 family protein</fullName>
    </submittedName>
</protein>
<feature type="transmembrane region" description="Helical" evidence="1">
    <location>
        <begin position="1321"/>
        <end position="1338"/>
    </location>
</feature>
<sequence length="1376" mass="152306">MSGSGQKKSLTEPPQNLKEAIDWVLRVSGRDSNNDGKQAIEGLAGTIQAMLNGDPGDLREEVQEMFGEVRNGVIQKLMSNKPSEPEWGFTVPIAHLNDISGSLITAVKDAPRLVRDVDEISKWLKQDIDSHNGPISDLAGKLKTLLGCNGYNKFDGSGLIQNGNSYKSAYPESLRWPTEPSDQKTCALIFLSCCRLIYYGLTYLYWQCESKDGNWKDQQFQKSGPTNSLSAYLDAMDYSETMFDQGKKNGSHIATVLQSAFPELTKHATNRYPSCSLIRSCRPLFDCPSNPKEAIDWILRVTGKDGQVTGGGDGTNDLTTQVKQLLKDVEGSGTEFGKEIEQVKEALGTSGSDGLIGKLADGLQQFIGYDNNAGSFLSGPENKISGAGIAPSNIPVNRLCDAAVAFTVGVLRSCRGYVKPNDLGKFDGVILAIHNQYGRGAAGMHSIASKVHHDLQSLPGSVMSFLKDVGNEFQKLGSALQTQSQPNHVANKVGEYLKEVFKGSNNKWKGEADNAASKLQALVGNALMRGAYDPTTKNFNTNVENVRNALNTTNASPASVKSILSTGKQAFIWQLQKRNYQPNYVKVEPPINFDVTHAKIFLSCLPLIFNNLSYFYWQCRDGGQWQNQNLTGGSLSPFMEGHWFRNSYMNENMTGTSVVRNVMKTSFQEFDDASSQQKFYSDFLKNFRSKGLATWRVTHQATDQNCLSGLYILCSCYFQCQQIKNSDKASRSPQTIREMLYFLAAFQFSPQYDEFDRYVTEYFKGIISDPTKSTPDARDDSELKLQVADSGTSATGNTLSAADLKSHLLSSCLFAPALLGAIQDHSASKDDPWLHDLYSNSAFPFKYPSSGATLFYALADYTYALQFQLGFLYQQCSQLYVNTCGWFMCTYGQGVNTNDSNGKVVSSHICPVGCTKPEHKNSDKFSEHEKDDCQHSGCGQNANASPLQAFLTDKLTGFSRGHPSSHSGHLGTCSGHTCHVPMGFDKRLRPGRVLQGGHISLTLTPLCGSYTSPLTQLSEKLGCLTKRTPKTLGDIFGFIWTLNSQLFKGGKSADTALSEFFKSIGFNNYLSSSQITPSTFLTYVTHKITGLKSKSSSKAIEKALCLFPGLPFWYNLFMVKPNESLPACLFKVKSTDHKTRYTGNHDDLYSLYNQTCNADPNNTCGQYLYPLCYGNGATYAPTHASTYLSWVLYLSDDLQSWFQDMLEEFKNIDCKVSGCIRCDNSNHKVGQHGTSAACSCDSVVHCGGTLPLLYQHGFRYYNAFQLKNGSKGNGDNKRTCQHFRQQVHKVLAKETPLDNLITSIDAFLYAIRWEFFSKLSGFWTIYISLIVYTFFFLLDTLHMRSHLKLTSHTVPPLALLTSDNPLPTTKLAYIGQ</sequence>
<comment type="caution">
    <text evidence="2">The sequence shown here is derived from an EMBL/GenBank/DDBJ whole genome shotgun (WGS) entry which is preliminary data.</text>
</comment>
<evidence type="ECO:0000313" key="3">
    <source>
        <dbReference type="Proteomes" id="UP001497744"/>
    </source>
</evidence>
<dbReference type="Pfam" id="PF12785">
    <property type="entry name" value="VESA1_N"/>
    <property type="match status" value="1"/>
</dbReference>
<name>A0AAV4LX29_BABCB</name>
<accession>A0AAV4LX29</accession>
<evidence type="ECO:0000256" key="1">
    <source>
        <dbReference type="SAM" id="Phobius"/>
    </source>
</evidence>
<reference evidence="2 3" key="1">
    <citation type="submission" date="2021-06" db="EMBL/GenBank/DDBJ databases">
        <title>Genome sequence of Babesia caballi.</title>
        <authorList>
            <person name="Yamagishi J."/>
            <person name="Kidaka T."/>
            <person name="Ochi A."/>
        </authorList>
    </citation>
    <scope>NUCLEOTIDE SEQUENCE [LARGE SCALE GENOMIC DNA]</scope>
    <source>
        <strain evidence="2">USDA-D6B2</strain>
    </source>
</reference>
<dbReference type="RefSeq" id="XP_067716810.1">
    <property type="nucleotide sequence ID" value="XM_067860709.1"/>
</dbReference>
<keyword evidence="1" id="KW-1133">Transmembrane helix</keyword>
<dbReference type="GeneID" id="94196222"/>
<organism evidence="2 3">
    <name type="scientific">Babesia caballi</name>
    <dbReference type="NCBI Taxonomy" id="5871"/>
    <lineage>
        <taxon>Eukaryota</taxon>
        <taxon>Sar</taxon>
        <taxon>Alveolata</taxon>
        <taxon>Apicomplexa</taxon>
        <taxon>Aconoidasida</taxon>
        <taxon>Piroplasmida</taxon>
        <taxon>Babesiidae</taxon>
        <taxon>Babesia</taxon>
    </lineage>
</organism>
<evidence type="ECO:0000313" key="2">
    <source>
        <dbReference type="EMBL" id="GIX64741.1"/>
    </source>
</evidence>
<keyword evidence="3" id="KW-1185">Reference proteome</keyword>
<dbReference type="Proteomes" id="UP001497744">
    <property type="component" value="Unassembled WGS sequence"/>
</dbReference>
<proteinExistence type="predicted"/>
<keyword evidence="1" id="KW-0472">Membrane</keyword>
<gene>
    <name evidence="2" type="ORF">BcabD6B2_41760</name>
</gene>
<keyword evidence="1" id="KW-0812">Transmembrane</keyword>
<dbReference type="EMBL" id="BPLF01000003">
    <property type="protein sequence ID" value="GIX64741.1"/>
    <property type="molecule type" value="Genomic_DNA"/>
</dbReference>
<dbReference type="InterPro" id="IPR024751">
    <property type="entry name" value="VESA1"/>
</dbReference>